<dbReference type="OrthoDB" id="9815592at2"/>
<dbReference type="RefSeq" id="WP_124935286.1">
    <property type="nucleotide sequence ID" value="NZ_RJVQ01000001.1"/>
</dbReference>
<evidence type="ECO:0000256" key="2">
    <source>
        <dbReference type="ARBA" id="ARBA00022458"/>
    </source>
</evidence>
<gene>
    <name evidence="8" type="ORF">EES38_00900</name>
</gene>
<dbReference type="InterPro" id="IPR001451">
    <property type="entry name" value="Hexapep"/>
</dbReference>
<protein>
    <recommendedName>
        <fullName evidence="6">Nodulation protein L</fullName>
    </recommendedName>
</protein>
<dbReference type="Pfam" id="PF14602">
    <property type="entry name" value="Hexapep_2"/>
    <property type="match status" value="2"/>
</dbReference>
<comment type="caution">
    <text evidence="8">The sequence shown here is derived from an EMBL/GenBank/DDBJ whole genome shotgun (WGS) entry which is preliminary data.</text>
</comment>
<dbReference type="InterPro" id="IPR051159">
    <property type="entry name" value="Hexapeptide_acetyltransf"/>
</dbReference>
<dbReference type="PANTHER" id="PTHR23416">
    <property type="entry name" value="SIALIC ACID SYNTHASE-RELATED"/>
    <property type="match status" value="1"/>
</dbReference>
<evidence type="ECO:0000256" key="3">
    <source>
        <dbReference type="ARBA" id="ARBA00022679"/>
    </source>
</evidence>
<organism evidence="8 9">
    <name type="scientific">Vibrio viridaestus</name>
    <dbReference type="NCBI Taxonomy" id="2487322"/>
    <lineage>
        <taxon>Bacteria</taxon>
        <taxon>Pseudomonadati</taxon>
        <taxon>Pseudomonadota</taxon>
        <taxon>Gammaproteobacteria</taxon>
        <taxon>Vibrionales</taxon>
        <taxon>Vibrionaceae</taxon>
        <taxon>Vibrio</taxon>
    </lineage>
</organism>
<evidence type="ECO:0000259" key="7">
    <source>
        <dbReference type="SMART" id="SM01266"/>
    </source>
</evidence>
<evidence type="ECO:0000256" key="5">
    <source>
        <dbReference type="ARBA" id="ARBA00055587"/>
    </source>
</evidence>
<keyword evidence="4" id="KW-0012">Acyltransferase</keyword>
<evidence type="ECO:0000256" key="1">
    <source>
        <dbReference type="ARBA" id="ARBA00007274"/>
    </source>
</evidence>
<comment type="function">
    <text evidence="5">Acetyltransferase implicated in the O-acetylation of Nod factors.</text>
</comment>
<dbReference type="FunFam" id="2.160.10.10:FF:000025">
    <property type="entry name" value="Hexapeptide-repeat containing-acetyltransferase"/>
    <property type="match status" value="1"/>
</dbReference>
<evidence type="ECO:0000313" key="8">
    <source>
        <dbReference type="EMBL" id="RQW64637.1"/>
    </source>
</evidence>
<feature type="domain" description="Maltose/galactoside acetyltransferase" evidence="7">
    <location>
        <begin position="4"/>
        <end position="56"/>
    </location>
</feature>
<dbReference type="GO" id="GO:0008374">
    <property type="term" value="F:O-acyltransferase activity"/>
    <property type="evidence" value="ECO:0007669"/>
    <property type="project" value="TreeGrafter"/>
</dbReference>
<accession>A0A3N9TK36</accession>
<dbReference type="CDD" id="cd03357">
    <property type="entry name" value="LbH_MAT_GAT"/>
    <property type="match status" value="1"/>
</dbReference>
<keyword evidence="2" id="KW-0536">Nodulation</keyword>
<dbReference type="SMART" id="SM01266">
    <property type="entry name" value="Mac"/>
    <property type="match status" value="1"/>
</dbReference>
<dbReference type="Gene3D" id="2.160.10.10">
    <property type="entry name" value="Hexapeptide repeat proteins"/>
    <property type="match status" value="1"/>
</dbReference>
<evidence type="ECO:0000256" key="4">
    <source>
        <dbReference type="ARBA" id="ARBA00023315"/>
    </source>
</evidence>
<dbReference type="Pfam" id="PF12464">
    <property type="entry name" value="Mac"/>
    <property type="match status" value="1"/>
</dbReference>
<dbReference type="EMBL" id="RJVQ01000001">
    <property type="protein sequence ID" value="RQW64637.1"/>
    <property type="molecule type" value="Genomic_DNA"/>
</dbReference>
<dbReference type="SUPFAM" id="SSF51161">
    <property type="entry name" value="Trimeric LpxA-like enzymes"/>
    <property type="match status" value="1"/>
</dbReference>
<dbReference type="InterPro" id="IPR011004">
    <property type="entry name" value="Trimer_LpxA-like_sf"/>
</dbReference>
<comment type="similarity">
    <text evidence="1">Belongs to the transferase hexapeptide repeat family.</text>
</comment>
<dbReference type="InterPro" id="IPR024688">
    <property type="entry name" value="Mac_dom"/>
</dbReference>
<dbReference type="AlphaFoldDB" id="A0A3N9TK36"/>
<keyword evidence="9" id="KW-1185">Reference proteome</keyword>
<proteinExistence type="inferred from homology"/>
<dbReference type="PANTHER" id="PTHR23416:SF23">
    <property type="entry name" value="ACETYLTRANSFERASE C18B11.09C-RELATED"/>
    <property type="match status" value="1"/>
</dbReference>
<evidence type="ECO:0000313" key="9">
    <source>
        <dbReference type="Proteomes" id="UP000281112"/>
    </source>
</evidence>
<name>A0A3N9TK36_9VIBR</name>
<reference evidence="8 9" key="1">
    <citation type="submission" date="2018-11" db="EMBL/GenBank/DDBJ databases">
        <title>Vibrio LJC006 sp. nov., isolated from seawater during the bloom of the enteromorpha.</title>
        <authorList>
            <person name="Liang J."/>
        </authorList>
    </citation>
    <scope>NUCLEOTIDE SEQUENCE [LARGE SCALE GENOMIC DNA]</scope>
    <source>
        <strain evidence="8 9">LJC006</strain>
    </source>
</reference>
<keyword evidence="3 8" id="KW-0808">Transferase</keyword>
<evidence type="ECO:0000256" key="6">
    <source>
        <dbReference type="ARBA" id="ARBA00067695"/>
    </source>
</evidence>
<dbReference type="Proteomes" id="UP000281112">
    <property type="component" value="Unassembled WGS sequence"/>
</dbReference>
<sequence length="182" mass="20328">MTEFEKMLRGEPFDDMDPAICAIRDTAAKTLLTLNNTIESNMRLDLLQQLMGSFAPTSIIRSPFYCEFGKTISIGRRSFINANATFLDNAKITIGDNVLIGPNAQFYTPSHSLDYRQRRQWETFSKPIIIENDVWIGGNVVLNQGITIRARSVIAANSVITKDVPSDSLFGGTPAKLIRRLN</sequence>
<dbReference type="GO" id="GO:0005829">
    <property type="term" value="C:cytosol"/>
    <property type="evidence" value="ECO:0007669"/>
    <property type="project" value="TreeGrafter"/>
</dbReference>
<dbReference type="GO" id="GO:0016407">
    <property type="term" value="F:acetyltransferase activity"/>
    <property type="evidence" value="ECO:0007669"/>
    <property type="project" value="InterPro"/>
</dbReference>